<proteinExistence type="predicted"/>
<evidence type="ECO:0000313" key="2">
    <source>
        <dbReference type="Proteomes" id="UP000017548"/>
    </source>
</evidence>
<evidence type="ECO:0000313" key="1">
    <source>
        <dbReference type="EMBL" id="ESE42051.1"/>
    </source>
</evidence>
<dbReference type="Proteomes" id="UP000017548">
    <property type="component" value="Unassembled WGS sequence"/>
</dbReference>
<comment type="caution">
    <text evidence="1">The sequence shown here is derived from an EMBL/GenBank/DDBJ whole genome shotgun (WGS) entry which is preliminary data.</text>
</comment>
<gene>
    <name evidence="1" type="ORF">SHD_1273</name>
</gene>
<organism evidence="1 2">
    <name type="scientific">Shewanella decolorationis S12</name>
    <dbReference type="NCBI Taxonomy" id="1353536"/>
    <lineage>
        <taxon>Bacteria</taxon>
        <taxon>Pseudomonadati</taxon>
        <taxon>Pseudomonadota</taxon>
        <taxon>Gammaproteobacteria</taxon>
        <taxon>Alteromonadales</taxon>
        <taxon>Shewanellaceae</taxon>
        <taxon>Shewanella</taxon>
    </lineage>
</organism>
<protein>
    <submittedName>
        <fullName evidence="1">Uncharacterized protein</fullName>
    </submittedName>
</protein>
<reference evidence="1 2" key="1">
    <citation type="journal article" date="2013" name="Genome Announc.">
        <title>Draft Genome Sequence of Shewanella decolorationis S12, a Dye-Degrading Bacterium Isolated from a Wastewater Treatment Plant.</title>
        <authorList>
            <person name="Xu M."/>
            <person name="Fang Y."/>
            <person name="Liu J."/>
            <person name="Chen X."/>
            <person name="Sun G."/>
            <person name="Guo J."/>
            <person name="Hua Z."/>
            <person name="Tu Q."/>
            <person name="Wu L."/>
            <person name="Zhou J."/>
            <person name="Liu X."/>
        </authorList>
    </citation>
    <scope>NUCLEOTIDE SEQUENCE [LARGE SCALE GENOMIC DNA]</scope>
    <source>
        <strain evidence="1 2">S12</strain>
    </source>
</reference>
<accession>A0ABN0PPR7</accession>
<name>A0ABN0PPR7_9GAMM</name>
<keyword evidence="2" id="KW-1185">Reference proteome</keyword>
<dbReference type="EMBL" id="AXZL01000056">
    <property type="protein sequence ID" value="ESE42051.1"/>
    <property type="molecule type" value="Genomic_DNA"/>
</dbReference>
<sequence>MRVAAVVALQTLLWAWCNGSVGEWDNGALAAPLRA</sequence>